<feature type="transmembrane region" description="Helical" evidence="9">
    <location>
        <begin position="49"/>
        <end position="68"/>
    </location>
</feature>
<dbReference type="RefSeq" id="WP_343805118.1">
    <property type="nucleotide sequence ID" value="NZ_BAAADE010000003.1"/>
</dbReference>
<dbReference type="PANTHER" id="PTHR35011">
    <property type="entry name" value="2,3-DIKETO-L-GULONATE TRAP TRANSPORTER SMALL PERMEASE PROTEIN YIAM"/>
    <property type="match status" value="1"/>
</dbReference>
<evidence type="ECO:0000256" key="7">
    <source>
        <dbReference type="ARBA" id="ARBA00023136"/>
    </source>
</evidence>
<keyword evidence="6 9" id="KW-1133">Transmembrane helix</keyword>
<evidence type="ECO:0000256" key="2">
    <source>
        <dbReference type="ARBA" id="ARBA00022448"/>
    </source>
</evidence>
<protein>
    <recommendedName>
        <fullName evidence="9">TRAP transporter small permease protein</fullName>
    </recommendedName>
</protein>
<evidence type="ECO:0000313" key="12">
    <source>
        <dbReference type="Proteomes" id="UP001424441"/>
    </source>
</evidence>
<keyword evidence="12" id="KW-1185">Reference proteome</keyword>
<evidence type="ECO:0000256" key="5">
    <source>
        <dbReference type="ARBA" id="ARBA00022692"/>
    </source>
</evidence>
<proteinExistence type="inferred from homology"/>
<feature type="transmembrane region" description="Helical" evidence="9">
    <location>
        <begin position="7"/>
        <end position="29"/>
    </location>
</feature>
<keyword evidence="5 9" id="KW-0812">Transmembrane</keyword>
<accession>A0ABP3RC80</accession>
<dbReference type="Pfam" id="PF04290">
    <property type="entry name" value="DctQ"/>
    <property type="match status" value="1"/>
</dbReference>
<dbReference type="InterPro" id="IPR007387">
    <property type="entry name" value="TRAP_DctQ"/>
</dbReference>
<keyword evidence="3" id="KW-1003">Cell membrane</keyword>
<keyword evidence="4 9" id="KW-0997">Cell inner membrane</keyword>
<evidence type="ECO:0000256" key="8">
    <source>
        <dbReference type="ARBA" id="ARBA00038436"/>
    </source>
</evidence>
<evidence type="ECO:0000259" key="10">
    <source>
        <dbReference type="Pfam" id="PF04290"/>
    </source>
</evidence>
<feature type="domain" description="Tripartite ATP-independent periplasmic transporters DctQ component" evidence="10">
    <location>
        <begin position="26"/>
        <end position="158"/>
    </location>
</feature>
<dbReference type="InterPro" id="IPR055348">
    <property type="entry name" value="DctQ"/>
</dbReference>
<evidence type="ECO:0000313" key="11">
    <source>
        <dbReference type="EMBL" id="GAA0604717.1"/>
    </source>
</evidence>
<dbReference type="EMBL" id="BAAADE010000003">
    <property type="protein sequence ID" value="GAA0604717.1"/>
    <property type="molecule type" value="Genomic_DNA"/>
</dbReference>
<evidence type="ECO:0000256" key="1">
    <source>
        <dbReference type="ARBA" id="ARBA00004429"/>
    </source>
</evidence>
<feature type="transmembrane region" description="Helical" evidence="9">
    <location>
        <begin position="89"/>
        <end position="109"/>
    </location>
</feature>
<keyword evidence="7 9" id="KW-0472">Membrane</keyword>
<evidence type="ECO:0000256" key="6">
    <source>
        <dbReference type="ARBA" id="ARBA00022989"/>
    </source>
</evidence>
<gene>
    <name evidence="11" type="ORF">GCM10008943_20350</name>
</gene>
<comment type="function">
    <text evidence="9">Part of the tripartite ATP-independent periplasmic (TRAP) transport system.</text>
</comment>
<reference evidence="12" key="1">
    <citation type="journal article" date="2019" name="Int. J. Syst. Evol. Microbiol.">
        <title>The Global Catalogue of Microorganisms (GCM) 10K type strain sequencing project: providing services to taxonomists for standard genome sequencing and annotation.</title>
        <authorList>
            <consortium name="The Broad Institute Genomics Platform"/>
            <consortium name="The Broad Institute Genome Sequencing Center for Infectious Disease"/>
            <person name="Wu L."/>
            <person name="Ma J."/>
        </authorList>
    </citation>
    <scope>NUCLEOTIDE SEQUENCE [LARGE SCALE GENOMIC DNA]</scope>
    <source>
        <strain evidence="12">JCM 15115</strain>
    </source>
</reference>
<dbReference type="Proteomes" id="UP001424441">
    <property type="component" value="Unassembled WGS sequence"/>
</dbReference>
<comment type="subcellular location">
    <subcellularLocation>
        <location evidence="1 9">Cell inner membrane</location>
        <topology evidence="1 9">Multi-pass membrane protein</topology>
    </subcellularLocation>
</comment>
<keyword evidence="2 9" id="KW-0813">Transport</keyword>
<sequence>MKTIEKIYDFILNFFAFLACLTLIAMMLATVIKVAMRVFFNYGIHGIDQISGIMMVYITFLGAAWVLRKDGHVTVDILMTIVSAPMRRMMLIVSSILSAIVCLIMAYYGYHAIIRSVQRGIMVAAELEIPRAINLAVIPVGCFLLGVEFILRTLRFIRADTIQPCKPAEH</sequence>
<feature type="transmembrane region" description="Helical" evidence="9">
    <location>
        <begin position="129"/>
        <end position="151"/>
    </location>
</feature>
<comment type="similarity">
    <text evidence="8 9">Belongs to the TRAP transporter small permease family.</text>
</comment>
<name>A0ABP3RC80_9HYPH</name>
<evidence type="ECO:0000256" key="3">
    <source>
        <dbReference type="ARBA" id="ARBA00022475"/>
    </source>
</evidence>
<comment type="subunit">
    <text evidence="9">The complex comprises the extracytoplasmic solute receptor protein and the two transmembrane proteins.</text>
</comment>
<comment type="caution">
    <text evidence="11">The sequence shown here is derived from an EMBL/GenBank/DDBJ whole genome shotgun (WGS) entry which is preliminary data.</text>
</comment>
<evidence type="ECO:0000256" key="4">
    <source>
        <dbReference type="ARBA" id="ARBA00022519"/>
    </source>
</evidence>
<evidence type="ECO:0000256" key="9">
    <source>
        <dbReference type="RuleBase" id="RU369079"/>
    </source>
</evidence>
<dbReference type="PROSITE" id="PS51257">
    <property type="entry name" value="PROKAR_LIPOPROTEIN"/>
    <property type="match status" value="1"/>
</dbReference>
<organism evidence="11 12">
    <name type="scientific">Paenochrobactrum glaciei</name>
    <dbReference type="NCBI Taxonomy" id="486407"/>
    <lineage>
        <taxon>Bacteria</taxon>
        <taxon>Pseudomonadati</taxon>
        <taxon>Pseudomonadota</taxon>
        <taxon>Alphaproteobacteria</taxon>
        <taxon>Hyphomicrobiales</taxon>
        <taxon>Brucellaceae</taxon>
        <taxon>Paenochrobactrum</taxon>
    </lineage>
</organism>